<evidence type="ECO:0000313" key="2">
    <source>
        <dbReference type="Proteomes" id="UP000255355"/>
    </source>
</evidence>
<dbReference type="STRING" id="1210089.GCA_001613165_04812"/>
<sequence>MRYVDLDATIGEITGVISPTGYLNRLPSFVEHLPDGARAFATDAEHYDFYGKRCVKDLTLEVVRFGEPNSGEIELRFRHNCWKHEEDLHIRYMGVSGFDVDAPGGPDWRNLADVILDEVLPNETGCTHEIAFRPGTLTVTCRDLTATWVEADCPEKPRPS</sequence>
<reference evidence="1 2" key="1">
    <citation type="submission" date="2018-07" db="EMBL/GenBank/DDBJ databases">
        <title>Genomic Encyclopedia of Type Strains, Phase IV (KMG-IV): sequencing the most valuable type-strain genomes for metagenomic binning, comparative biology and taxonomic classification.</title>
        <authorList>
            <person name="Goeker M."/>
        </authorList>
    </citation>
    <scope>NUCLEOTIDE SEQUENCE [LARGE SCALE GENOMIC DNA]</scope>
    <source>
        <strain evidence="1 2">DSM 44952</strain>
    </source>
</reference>
<comment type="caution">
    <text evidence="1">The sequence shown here is derived from an EMBL/GenBank/DDBJ whole genome shotgun (WGS) entry which is preliminary data.</text>
</comment>
<organism evidence="1 2">
    <name type="scientific">Nocardia mexicana</name>
    <dbReference type="NCBI Taxonomy" id="279262"/>
    <lineage>
        <taxon>Bacteria</taxon>
        <taxon>Bacillati</taxon>
        <taxon>Actinomycetota</taxon>
        <taxon>Actinomycetes</taxon>
        <taxon>Mycobacteriales</taxon>
        <taxon>Nocardiaceae</taxon>
        <taxon>Nocardia</taxon>
    </lineage>
</organism>
<name>A0A370HDD3_9NOCA</name>
<evidence type="ECO:0000313" key="1">
    <source>
        <dbReference type="EMBL" id="RDI54501.1"/>
    </source>
</evidence>
<proteinExistence type="predicted"/>
<dbReference type="RefSeq" id="WP_068023739.1">
    <property type="nucleotide sequence ID" value="NZ_QQAZ01000002.1"/>
</dbReference>
<keyword evidence="2" id="KW-1185">Reference proteome</keyword>
<dbReference type="Proteomes" id="UP000255355">
    <property type="component" value="Unassembled WGS sequence"/>
</dbReference>
<accession>A0A370HDD3</accession>
<gene>
    <name evidence="1" type="ORF">DFR68_102629</name>
</gene>
<dbReference type="AlphaFoldDB" id="A0A370HDD3"/>
<evidence type="ECO:0008006" key="3">
    <source>
        <dbReference type="Google" id="ProtNLM"/>
    </source>
</evidence>
<protein>
    <recommendedName>
        <fullName evidence="3">Immunity protein 50 of polymorphic toxin system</fullName>
    </recommendedName>
</protein>
<dbReference type="OrthoDB" id="3871343at2"/>
<dbReference type="EMBL" id="QQAZ01000002">
    <property type="protein sequence ID" value="RDI54501.1"/>
    <property type="molecule type" value="Genomic_DNA"/>
</dbReference>